<keyword evidence="1" id="KW-0812">Transmembrane</keyword>
<evidence type="ECO:0000313" key="3">
    <source>
        <dbReference type="Proteomes" id="UP001314200"/>
    </source>
</evidence>
<protein>
    <submittedName>
        <fullName evidence="2">XRE-family HTH domain (XRE)</fullName>
    </submittedName>
</protein>
<evidence type="ECO:0000256" key="1">
    <source>
        <dbReference type="SAM" id="Phobius"/>
    </source>
</evidence>
<keyword evidence="1" id="KW-1133">Transmembrane helix</keyword>
<accession>A0ABM9MY22</accession>
<keyword evidence="1" id="KW-0472">Membrane</keyword>
<dbReference type="EMBL" id="CAUZLY010000009">
    <property type="protein sequence ID" value="CAK1248354.1"/>
    <property type="molecule type" value="Genomic_DNA"/>
</dbReference>
<comment type="caution">
    <text evidence="2">The sequence shown here is derived from an EMBL/GenBank/DDBJ whole genome shotgun (WGS) entry which is preliminary data.</text>
</comment>
<proteinExistence type="predicted"/>
<keyword evidence="3" id="KW-1185">Reference proteome</keyword>
<dbReference type="Proteomes" id="UP001314200">
    <property type="component" value="Unassembled WGS sequence"/>
</dbReference>
<name>A0ABM9MY22_9LACO</name>
<reference evidence="2 3" key="1">
    <citation type="submission" date="2023-10" db="EMBL/GenBank/DDBJ databases">
        <authorList>
            <person name="Botero Cardona J."/>
        </authorList>
    </citation>
    <scope>NUCLEOTIDE SEQUENCE [LARGE SCALE GENOMIC DNA]</scope>
    <source>
        <strain evidence="2 3">R-82641</strain>
    </source>
</reference>
<evidence type="ECO:0000313" key="2">
    <source>
        <dbReference type="EMBL" id="CAK1248354.1"/>
    </source>
</evidence>
<gene>
    <name evidence="2" type="ORF">R82641_BJNNKPBH_01112</name>
</gene>
<sequence length="82" mass="9193">MTKDNRTLAQKVDQDLVKKSRYKKLVVVLGSLIALVVIWVSTLIIGYTNGVSVIDRFNPFLSYTTAYTKLPSDSLTNPNNNM</sequence>
<organism evidence="2 3">
    <name type="scientific">Fructobacillus cardui</name>
    <dbReference type="NCBI Taxonomy" id="2893170"/>
    <lineage>
        <taxon>Bacteria</taxon>
        <taxon>Bacillati</taxon>
        <taxon>Bacillota</taxon>
        <taxon>Bacilli</taxon>
        <taxon>Lactobacillales</taxon>
        <taxon>Lactobacillaceae</taxon>
        <taxon>Fructobacillus</taxon>
    </lineage>
</organism>
<feature type="transmembrane region" description="Helical" evidence="1">
    <location>
        <begin position="25"/>
        <end position="47"/>
    </location>
</feature>